<evidence type="ECO:0000313" key="2">
    <source>
        <dbReference type="EMBL" id="TWT78716.1"/>
    </source>
</evidence>
<evidence type="ECO:0000313" key="3">
    <source>
        <dbReference type="Proteomes" id="UP000315010"/>
    </source>
</evidence>
<name>A0A5C5YVD1_9BACT</name>
<protein>
    <submittedName>
        <fullName evidence="2">Uncharacterized protein</fullName>
    </submittedName>
</protein>
<reference evidence="2 3" key="1">
    <citation type="submission" date="2019-02" db="EMBL/GenBank/DDBJ databases">
        <title>Deep-cultivation of Planctomycetes and their phenomic and genomic characterization uncovers novel biology.</title>
        <authorList>
            <person name="Wiegand S."/>
            <person name="Jogler M."/>
            <person name="Boedeker C."/>
            <person name="Pinto D."/>
            <person name="Vollmers J."/>
            <person name="Rivas-Marin E."/>
            <person name="Kohn T."/>
            <person name="Peeters S.H."/>
            <person name="Heuer A."/>
            <person name="Rast P."/>
            <person name="Oberbeckmann S."/>
            <person name="Bunk B."/>
            <person name="Jeske O."/>
            <person name="Meyerdierks A."/>
            <person name="Storesund J.E."/>
            <person name="Kallscheuer N."/>
            <person name="Luecker S."/>
            <person name="Lage O.M."/>
            <person name="Pohl T."/>
            <person name="Merkel B.J."/>
            <person name="Hornburger P."/>
            <person name="Mueller R.-W."/>
            <person name="Bruemmer F."/>
            <person name="Labrenz M."/>
            <person name="Spormann A.M."/>
            <person name="Op Den Camp H."/>
            <person name="Overmann J."/>
            <person name="Amann R."/>
            <person name="Jetten M.S.M."/>
            <person name="Mascher T."/>
            <person name="Medema M.H."/>
            <person name="Devos D.P."/>
            <person name="Kaster A.-K."/>
            <person name="Ovreas L."/>
            <person name="Rohde M."/>
            <person name="Galperin M.Y."/>
            <person name="Jogler C."/>
        </authorList>
    </citation>
    <scope>NUCLEOTIDE SEQUENCE [LARGE SCALE GENOMIC DNA]</scope>
    <source>
        <strain evidence="2 3">CA13</strain>
    </source>
</reference>
<dbReference type="AlphaFoldDB" id="A0A5C5YVD1"/>
<evidence type="ECO:0000256" key="1">
    <source>
        <dbReference type="SAM" id="Phobius"/>
    </source>
</evidence>
<keyword evidence="1" id="KW-0472">Membrane</keyword>
<organism evidence="2 3">
    <name type="scientific">Novipirellula herctigrandis</name>
    <dbReference type="NCBI Taxonomy" id="2527986"/>
    <lineage>
        <taxon>Bacteria</taxon>
        <taxon>Pseudomonadati</taxon>
        <taxon>Planctomycetota</taxon>
        <taxon>Planctomycetia</taxon>
        <taxon>Pirellulales</taxon>
        <taxon>Pirellulaceae</taxon>
        <taxon>Novipirellula</taxon>
    </lineage>
</organism>
<feature type="transmembrane region" description="Helical" evidence="1">
    <location>
        <begin position="119"/>
        <end position="138"/>
    </location>
</feature>
<gene>
    <name evidence="2" type="ORF">CA13_01130</name>
</gene>
<feature type="transmembrane region" description="Helical" evidence="1">
    <location>
        <begin position="150"/>
        <end position="174"/>
    </location>
</feature>
<dbReference type="EMBL" id="SJPJ01000001">
    <property type="protein sequence ID" value="TWT78716.1"/>
    <property type="molecule type" value="Genomic_DNA"/>
</dbReference>
<keyword evidence="3" id="KW-1185">Reference proteome</keyword>
<dbReference type="RefSeq" id="WP_146393773.1">
    <property type="nucleotide sequence ID" value="NZ_SJPJ01000001.1"/>
</dbReference>
<dbReference type="Proteomes" id="UP000315010">
    <property type="component" value="Unassembled WGS sequence"/>
</dbReference>
<accession>A0A5C5YVD1</accession>
<proteinExistence type="predicted"/>
<keyword evidence="1" id="KW-1133">Transmembrane helix</keyword>
<keyword evidence="1" id="KW-0812">Transmembrane</keyword>
<sequence length="185" mass="20195">MNSNERPLIPDDAVACEFSWLGKDYGVYVDVASQNIHFHNCFVPSKLFPSTEGWFSFPVSDIRFVYNTRQYKGGWVLMIGTSGGGARISRMHTDYSQLYATLTKVAPPNDPGYLMSNPVVSFLSAAGVFILAACGLFAGWFLSPPQSNDMILGVCVTSGIAIGVVGGFVIISIIDRFLKAMYARN</sequence>
<comment type="caution">
    <text evidence="2">The sequence shown here is derived from an EMBL/GenBank/DDBJ whole genome shotgun (WGS) entry which is preliminary data.</text>
</comment>